<evidence type="ECO:0000259" key="13">
    <source>
        <dbReference type="SMART" id="SM00079"/>
    </source>
</evidence>
<reference evidence="14" key="1">
    <citation type="submission" date="2022-01" db="EMBL/GenBank/DDBJ databases">
        <title>Genome Sequence Resource for Two Populations of Ditylenchus destructor, the Migratory Endoparasitic Phytonematode.</title>
        <authorList>
            <person name="Zhang H."/>
            <person name="Lin R."/>
            <person name="Xie B."/>
        </authorList>
    </citation>
    <scope>NUCLEOTIDE SEQUENCE</scope>
    <source>
        <strain evidence="14">BazhouSP</strain>
    </source>
</reference>
<comment type="subcellular location">
    <subcellularLocation>
        <location evidence="1">Membrane</location>
        <topology evidence="1">Multi-pass membrane protein</topology>
    </subcellularLocation>
</comment>
<keyword evidence="8" id="KW-0675">Receptor</keyword>
<dbReference type="AlphaFoldDB" id="A0AAD4MM31"/>
<dbReference type="InterPro" id="IPR015683">
    <property type="entry name" value="Ionotropic_Glu_rcpt"/>
</dbReference>
<evidence type="ECO:0000256" key="8">
    <source>
        <dbReference type="ARBA" id="ARBA00023170"/>
    </source>
</evidence>
<dbReference type="GO" id="GO:0016020">
    <property type="term" value="C:membrane"/>
    <property type="evidence" value="ECO:0007669"/>
    <property type="project" value="UniProtKB-SubCell"/>
</dbReference>
<proteinExistence type="inferred from homology"/>
<evidence type="ECO:0000256" key="5">
    <source>
        <dbReference type="ARBA" id="ARBA00022989"/>
    </source>
</evidence>
<evidence type="ECO:0000256" key="4">
    <source>
        <dbReference type="ARBA" id="ARBA00022692"/>
    </source>
</evidence>
<dbReference type="Gene3D" id="3.40.190.10">
    <property type="entry name" value="Periplasmic binding protein-like II"/>
    <property type="match status" value="1"/>
</dbReference>
<keyword evidence="7 12" id="KW-0472">Membrane</keyword>
<dbReference type="EMBL" id="JAKKPZ010000162">
    <property type="protein sequence ID" value="KAI1699925.1"/>
    <property type="molecule type" value="Genomic_DNA"/>
</dbReference>
<dbReference type="Gene3D" id="1.10.287.70">
    <property type="match status" value="1"/>
</dbReference>
<accession>A0AAD4MM31</accession>
<dbReference type="GO" id="GO:0015276">
    <property type="term" value="F:ligand-gated monoatomic ion channel activity"/>
    <property type="evidence" value="ECO:0007669"/>
    <property type="project" value="InterPro"/>
</dbReference>
<keyword evidence="10" id="KW-1071">Ligand-gated ion channel</keyword>
<evidence type="ECO:0000256" key="12">
    <source>
        <dbReference type="SAM" id="Phobius"/>
    </source>
</evidence>
<evidence type="ECO:0000256" key="2">
    <source>
        <dbReference type="ARBA" id="ARBA00008685"/>
    </source>
</evidence>
<dbReference type="InterPro" id="IPR001320">
    <property type="entry name" value="Iontro_rcpt_C"/>
</dbReference>
<dbReference type="PANTHER" id="PTHR18966">
    <property type="entry name" value="IONOTROPIC GLUTAMATE RECEPTOR"/>
    <property type="match status" value="1"/>
</dbReference>
<protein>
    <submittedName>
        <fullName evidence="14">Ligand-gated ion channel domain-containing protein</fullName>
    </submittedName>
</protein>
<keyword evidence="9" id="KW-0325">Glycoprotein</keyword>
<dbReference type="Proteomes" id="UP001201812">
    <property type="component" value="Unassembled WGS sequence"/>
</dbReference>
<evidence type="ECO:0000256" key="10">
    <source>
        <dbReference type="ARBA" id="ARBA00023286"/>
    </source>
</evidence>
<dbReference type="Pfam" id="PF00060">
    <property type="entry name" value="Lig_chan"/>
    <property type="match status" value="1"/>
</dbReference>
<evidence type="ECO:0000256" key="3">
    <source>
        <dbReference type="ARBA" id="ARBA00022448"/>
    </source>
</evidence>
<comment type="similarity">
    <text evidence="2">Belongs to the glutamate-gated ion channel (TC 1.A.10.1) family.</text>
</comment>
<evidence type="ECO:0000256" key="9">
    <source>
        <dbReference type="ARBA" id="ARBA00023180"/>
    </source>
</evidence>
<evidence type="ECO:0000313" key="15">
    <source>
        <dbReference type="Proteomes" id="UP001201812"/>
    </source>
</evidence>
<dbReference type="SUPFAM" id="SSF53850">
    <property type="entry name" value="Periplasmic binding protein-like II"/>
    <property type="match status" value="1"/>
</dbReference>
<gene>
    <name evidence="14" type="ORF">DdX_17017</name>
</gene>
<organism evidence="14 15">
    <name type="scientific">Ditylenchus destructor</name>
    <dbReference type="NCBI Taxonomy" id="166010"/>
    <lineage>
        <taxon>Eukaryota</taxon>
        <taxon>Metazoa</taxon>
        <taxon>Ecdysozoa</taxon>
        <taxon>Nematoda</taxon>
        <taxon>Chromadorea</taxon>
        <taxon>Rhabditida</taxon>
        <taxon>Tylenchina</taxon>
        <taxon>Tylenchomorpha</taxon>
        <taxon>Sphaerularioidea</taxon>
        <taxon>Anguinidae</taxon>
        <taxon>Anguininae</taxon>
        <taxon>Ditylenchus</taxon>
    </lineage>
</organism>
<keyword evidence="15" id="KW-1185">Reference proteome</keyword>
<keyword evidence="3" id="KW-0813">Transport</keyword>
<evidence type="ECO:0000256" key="11">
    <source>
        <dbReference type="ARBA" id="ARBA00023303"/>
    </source>
</evidence>
<dbReference type="SMART" id="SM00079">
    <property type="entry name" value="PBPe"/>
    <property type="match status" value="1"/>
</dbReference>
<sequence>MSQAIFTKVPLVYEAIFSISIFRQVRHEFSSLADYRSESLERNSSLGNYPAAYDFFFRAPTYLREAPRHEWQLHFALIFMSSYTANLAAFLTTERMFTPIENADDLARQTKIKYGTLNRGSTMTFFKDSKVETESSIESELIQIGGLLDQKGYAFGLPKGSPFRKPISTTIFRLQEKTVLTELKEKWWKRERGGGVCSDKKLTQSEFGARSVGGIFLILAVGIVISIAIDVVELVMETRKKAAIADTKVTHEIVKEIKRNCSLKRKRARSQPTNREEMDRRLTAVIEELIKS</sequence>
<keyword evidence="11" id="KW-0407">Ion channel</keyword>
<keyword evidence="4 12" id="KW-0812">Transmembrane</keyword>
<name>A0AAD4MM31_9BILA</name>
<evidence type="ECO:0000313" key="14">
    <source>
        <dbReference type="EMBL" id="KAI1699925.1"/>
    </source>
</evidence>
<keyword evidence="6" id="KW-0406">Ion transport</keyword>
<evidence type="ECO:0000256" key="7">
    <source>
        <dbReference type="ARBA" id="ARBA00023136"/>
    </source>
</evidence>
<comment type="caution">
    <text evidence="14">The sequence shown here is derived from an EMBL/GenBank/DDBJ whole genome shotgun (WGS) entry which is preliminary data.</text>
</comment>
<evidence type="ECO:0000256" key="1">
    <source>
        <dbReference type="ARBA" id="ARBA00004141"/>
    </source>
</evidence>
<keyword evidence="5 12" id="KW-1133">Transmembrane helix</keyword>
<evidence type="ECO:0000256" key="6">
    <source>
        <dbReference type="ARBA" id="ARBA00023065"/>
    </source>
</evidence>
<feature type="domain" description="Ionotropic glutamate receptor C-terminal" evidence="13">
    <location>
        <begin position="16"/>
        <end position="190"/>
    </location>
</feature>
<feature type="transmembrane region" description="Helical" evidence="12">
    <location>
        <begin position="212"/>
        <end position="232"/>
    </location>
</feature>